<gene>
    <name evidence="2" type="ORF">scyTo_0018159</name>
</gene>
<dbReference type="STRING" id="75743.A0A401PPH3"/>
<dbReference type="GO" id="GO:0007267">
    <property type="term" value="P:cell-cell signaling"/>
    <property type="evidence" value="ECO:0007669"/>
    <property type="project" value="TreeGrafter"/>
</dbReference>
<dbReference type="PRINTS" id="PR02072">
    <property type="entry name" value="4JOINTEDBOX1"/>
</dbReference>
<evidence type="ECO:0000313" key="2">
    <source>
        <dbReference type="EMBL" id="GCB75050.1"/>
    </source>
</evidence>
<evidence type="ECO:0000256" key="1">
    <source>
        <dbReference type="SAM" id="SignalP"/>
    </source>
</evidence>
<dbReference type="GO" id="GO:0005615">
    <property type="term" value="C:extracellular space"/>
    <property type="evidence" value="ECO:0007669"/>
    <property type="project" value="TreeGrafter"/>
</dbReference>
<comment type="caution">
    <text evidence="2">The sequence shown here is derived from an EMBL/GenBank/DDBJ whole genome shotgun (WGS) entry which is preliminary data.</text>
</comment>
<name>A0A401PPH3_SCYTO</name>
<reference evidence="2 3" key="1">
    <citation type="journal article" date="2018" name="Nat. Ecol. Evol.">
        <title>Shark genomes provide insights into elasmobranch evolution and the origin of vertebrates.</title>
        <authorList>
            <person name="Hara Y"/>
            <person name="Yamaguchi K"/>
            <person name="Onimaru K"/>
            <person name="Kadota M"/>
            <person name="Koyanagi M"/>
            <person name="Keeley SD"/>
            <person name="Tatsumi K"/>
            <person name="Tanaka K"/>
            <person name="Motone F"/>
            <person name="Kageyama Y"/>
            <person name="Nozu R"/>
            <person name="Adachi N"/>
            <person name="Nishimura O"/>
            <person name="Nakagawa R"/>
            <person name="Tanegashima C"/>
            <person name="Kiyatake I"/>
            <person name="Matsumoto R"/>
            <person name="Murakumo K"/>
            <person name="Nishida K"/>
            <person name="Terakita A"/>
            <person name="Kuratani S"/>
            <person name="Sato K"/>
            <person name="Hyodo S Kuraku.S."/>
        </authorList>
    </citation>
    <scope>NUCLEOTIDE SEQUENCE [LARGE SCALE GENOMIC DNA]</scope>
</reference>
<evidence type="ECO:0000313" key="3">
    <source>
        <dbReference type="Proteomes" id="UP000288216"/>
    </source>
</evidence>
<dbReference type="InterPro" id="IPR024868">
    <property type="entry name" value="FJX1/FJ"/>
</dbReference>
<proteinExistence type="predicted"/>
<feature type="chain" id="PRO_5019111425" description="Four-jointed box protein 1" evidence="1">
    <location>
        <begin position="24"/>
        <end position="375"/>
    </location>
</feature>
<dbReference type="OrthoDB" id="10055077at2759"/>
<sequence length="375" mass="42318">MRIALLAARALIALLAFSPGSSSSSPPSKDKTFRTLLAVPASPELGRRSAPRASSDPRAAPAPALAQDVFWSDRLDGAPPAGFSDLHVKRWQLKARSSRLVSLERGCGRVSNRLARFSDGTRACLRYGINPEQVQGETLSFYLSRLLGIRNVPALALSRVNTNTEQWLRVRQDIQGSQWADKSIVSLTEWISNLTDVVAPPPLRTEGRRLHPLLEDLANVTNQEMLELVQWSDLILFDYLTANFDRLASNLLSLQWDSRVMERSTNNLHRTAKGALVFIDNEAGLVHGYRVLPMWDRYHEALLNTLCIFRKETAKKIAELHKSQNVANQLFEQYRASEPLAFQMGFLSEDHAEMLQNRTDRLYKHILQCKAKYSK</sequence>
<keyword evidence="1" id="KW-0732">Signal</keyword>
<protein>
    <recommendedName>
        <fullName evidence="4">Four-jointed box protein 1</fullName>
    </recommendedName>
</protein>
<feature type="signal peptide" evidence="1">
    <location>
        <begin position="1"/>
        <end position="23"/>
    </location>
</feature>
<dbReference type="AlphaFoldDB" id="A0A401PPH3"/>
<evidence type="ECO:0008006" key="4">
    <source>
        <dbReference type="Google" id="ProtNLM"/>
    </source>
</evidence>
<keyword evidence="3" id="KW-1185">Reference proteome</keyword>
<dbReference type="PANTHER" id="PTHR13147">
    <property type="entry name" value="FOUR-JOINTED BOX PROTEIN 1"/>
    <property type="match status" value="1"/>
</dbReference>
<dbReference type="Proteomes" id="UP000288216">
    <property type="component" value="Unassembled WGS sequence"/>
</dbReference>
<organism evidence="2 3">
    <name type="scientific">Scyliorhinus torazame</name>
    <name type="common">Cloudy catshark</name>
    <name type="synonym">Catulus torazame</name>
    <dbReference type="NCBI Taxonomy" id="75743"/>
    <lineage>
        <taxon>Eukaryota</taxon>
        <taxon>Metazoa</taxon>
        <taxon>Chordata</taxon>
        <taxon>Craniata</taxon>
        <taxon>Vertebrata</taxon>
        <taxon>Chondrichthyes</taxon>
        <taxon>Elasmobranchii</taxon>
        <taxon>Galeomorphii</taxon>
        <taxon>Galeoidea</taxon>
        <taxon>Carcharhiniformes</taxon>
        <taxon>Scyliorhinidae</taxon>
        <taxon>Scyliorhinus</taxon>
    </lineage>
</organism>
<dbReference type="PANTHER" id="PTHR13147:SF5">
    <property type="entry name" value="FOUR-JOINTED BOX PROTEIN 1"/>
    <property type="match status" value="1"/>
</dbReference>
<dbReference type="OMA" id="WSEWLED"/>
<dbReference type="EMBL" id="BFAA01012379">
    <property type="protein sequence ID" value="GCB75050.1"/>
    <property type="molecule type" value="Genomic_DNA"/>
</dbReference>
<accession>A0A401PPH3</accession>